<dbReference type="InterPro" id="IPR004843">
    <property type="entry name" value="Calcineurin-like_PHP"/>
</dbReference>
<protein>
    <submittedName>
        <fullName evidence="6">Metallo-dependent phosphatase</fullName>
    </submittedName>
</protein>
<evidence type="ECO:0000256" key="2">
    <source>
        <dbReference type="ARBA" id="ARBA00022729"/>
    </source>
</evidence>
<dbReference type="GO" id="GO:0000166">
    <property type="term" value="F:nucleotide binding"/>
    <property type="evidence" value="ECO:0007669"/>
    <property type="project" value="UniProtKB-KW"/>
</dbReference>
<evidence type="ECO:0000313" key="6">
    <source>
        <dbReference type="EMBL" id="KAF9452854.1"/>
    </source>
</evidence>
<evidence type="ECO:0000259" key="4">
    <source>
        <dbReference type="Pfam" id="PF00149"/>
    </source>
</evidence>
<dbReference type="Pfam" id="PF02872">
    <property type="entry name" value="5_nucleotid_C"/>
    <property type="match status" value="1"/>
</dbReference>
<dbReference type="GO" id="GO:0009166">
    <property type="term" value="P:nucleotide catabolic process"/>
    <property type="evidence" value="ECO:0007669"/>
    <property type="project" value="InterPro"/>
</dbReference>
<reference evidence="6" key="1">
    <citation type="submission" date="2020-11" db="EMBL/GenBank/DDBJ databases">
        <authorList>
            <consortium name="DOE Joint Genome Institute"/>
            <person name="Ahrendt S."/>
            <person name="Riley R."/>
            <person name="Andreopoulos W."/>
            <person name="Labutti K."/>
            <person name="Pangilinan J."/>
            <person name="Ruiz-Duenas F.J."/>
            <person name="Barrasa J.M."/>
            <person name="Sanchez-Garcia M."/>
            <person name="Camarero S."/>
            <person name="Miyauchi S."/>
            <person name="Serrano A."/>
            <person name="Linde D."/>
            <person name="Babiker R."/>
            <person name="Drula E."/>
            <person name="Ayuso-Fernandez I."/>
            <person name="Pacheco R."/>
            <person name="Padilla G."/>
            <person name="Ferreira P."/>
            <person name="Barriuso J."/>
            <person name="Kellner H."/>
            <person name="Castanera R."/>
            <person name="Alfaro M."/>
            <person name="Ramirez L."/>
            <person name="Pisabarro A.G."/>
            <person name="Kuo A."/>
            <person name="Tritt A."/>
            <person name="Lipzen A."/>
            <person name="He G."/>
            <person name="Yan M."/>
            <person name="Ng V."/>
            <person name="Cullen D."/>
            <person name="Martin F."/>
            <person name="Rosso M.-N."/>
            <person name="Henrissat B."/>
            <person name="Hibbett D."/>
            <person name="Martinez A.T."/>
            <person name="Grigoriev I.V."/>
        </authorList>
    </citation>
    <scope>NUCLEOTIDE SEQUENCE</scope>
    <source>
        <strain evidence="6">MF-IS2</strain>
    </source>
</reference>
<dbReference type="InterPro" id="IPR008334">
    <property type="entry name" value="5'-Nucleotdase_C"/>
</dbReference>
<feature type="domain" description="Calcineurin-like phosphoesterase" evidence="4">
    <location>
        <begin position="4"/>
        <end position="239"/>
    </location>
</feature>
<sequence>MTGIPILHFNDVYRVSPQKIRGSDKTIDVTQFSALVNELRGKWKEREDGQRDGLVLFSGDLFSPSVESSVTRGSHMVPVMNEIGVDVALTGNHDFDFGYLHLTKLIQDSTYPWIVSNILDSTTGTAPEHIHPFEVIERCGIRIGIIGLVEEDWIATVASWPSEFKYRDMVEAGLELSKLLRDPEGEHRCDIILALTHCRLPNDIALAKRLLALSPSGRDTQPIINEHGVDALLGGHDHLYYVSKGAGDWEGYDKKPDILGAEEDKGDILVFKSGYDFKELSELVLELEDTPEGSVRRKLIKNVTGKHHAITPEMQSSAKLSEILKNVLSSVNSAMKAPVCRSTITLDLRSRYIRVDESAAGNWFADVLRHAYDDALCMKGSGGSDGVFICAGTLRGDSMYGPGIITVGDILEILPFDDPVVVLELDGETIWEVLEVALEPYPAQEGRFPVISGFKVTWDSRRPPGQRVISVALLKNSERRGKDGLPERTVEEEPIPKQKDGRKYSIVTRDYIAEGHDGFVVLKGKPYLVDHESGGLMSGIVRKYLLGSQFVNKMMRLAENERPQNLSKGTSIVIDEALKEREREGKHRDEKAANKWKMAIDLVIHRARTQKHYQNNLYVSTTEHMSSIDPFDGSTVRKGQECALLDHAEVDQDLLVISPEVDGRLKDIGRDSVNGS</sequence>
<evidence type="ECO:0000313" key="7">
    <source>
        <dbReference type="Proteomes" id="UP000807342"/>
    </source>
</evidence>
<dbReference type="SUPFAM" id="SSF55816">
    <property type="entry name" value="5'-nucleotidase (syn. UDP-sugar hydrolase), C-terminal domain"/>
    <property type="match status" value="1"/>
</dbReference>
<keyword evidence="7" id="KW-1185">Reference proteome</keyword>
<name>A0A9P5XL32_9AGAR</name>
<dbReference type="PANTHER" id="PTHR11575">
    <property type="entry name" value="5'-NUCLEOTIDASE-RELATED"/>
    <property type="match status" value="1"/>
</dbReference>
<feature type="domain" description="5'-Nucleotidase C-terminal" evidence="5">
    <location>
        <begin position="349"/>
        <end position="523"/>
    </location>
</feature>
<evidence type="ECO:0000256" key="3">
    <source>
        <dbReference type="RuleBase" id="RU362119"/>
    </source>
</evidence>
<dbReference type="Gene3D" id="3.60.21.10">
    <property type="match status" value="1"/>
</dbReference>
<keyword evidence="3" id="KW-0547">Nucleotide-binding</keyword>
<evidence type="ECO:0000256" key="1">
    <source>
        <dbReference type="ARBA" id="ARBA00006654"/>
    </source>
</evidence>
<dbReference type="Gene3D" id="3.90.780.10">
    <property type="entry name" value="5'-Nucleotidase, C-terminal domain"/>
    <property type="match status" value="1"/>
</dbReference>
<comment type="similarity">
    <text evidence="1 3">Belongs to the 5'-nucleotidase family.</text>
</comment>
<dbReference type="Proteomes" id="UP000807342">
    <property type="component" value="Unassembled WGS sequence"/>
</dbReference>
<dbReference type="Pfam" id="PF00149">
    <property type="entry name" value="Metallophos"/>
    <property type="match status" value="1"/>
</dbReference>
<organism evidence="6 7">
    <name type="scientific">Macrolepiota fuliginosa MF-IS2</name>
    <dbReference type="NCBI Taxonomy" id="1400762"/>
    <lineage>
        <taxon>Eukaryota</taxon>
        <taxon>Fungi</taxon>
        <taxon>Dikarya</taxon>
        <taxon>Basidiomycota</taxon>
        <taxon>Agaricomycotina</taxon>
        <taxon>Agaricomycetes</taxon>
        <taxon>Agaricomycetidae</taxon>
        <taxon>Agaricales</taxon>
        <taxon>Agaricineae</taxon>
        <taxon>Agaricaceae</taxon>
        <taxon>Macrolepiota</taxon>
    </lineage>
</organism>
<dbReference type="InterPro" id="IPR036907">
    <property type="entry name" value="5'-Nucleotdase_C_sf"/>
</dbReference>
<dbReference type="PRINTS" id="PR01607">
    <property type="entry name" value="APYRASEFAMLY"/>
</dbReference>
<comment type="caution">
    <text evidence="6">The sequence shown here is derived from an EMBL/GenBank/DDBJ whole genome shotgun (WGS) entry which is preliminary data.</text>
</comment>
<dbReference type="GO" id="GO:0016787">
    <property type="term" value="F:hydrolase activity"/>
    <property type="evidence" value="ECO:0007669"/>
    <property type="project" value="UniProtKB-KW"/>
</dbReference>
<keyword evidence="3" id="KW-0378">Hydrolase</keyword>
<dbReference type="PANTHER" id="PTHR11575:SF48">
    <property type="entry name" value="5'-NUCLEOTIDASE"/>
    <property type="match status" value="1"/>
</dbReference>
<dbReference type="InterPro" id="IPR029052">
    <property type="entry name" value="Metallo-depent_PP-like"/>
</dbReference>
<keyword evidence="2" id="KW-0732">Signal</keyword>
<dbReference type="AlphaFoldDB" id="A0A9P5XL32"/>
<dbReference type="InterPro" id="IPR006179">
    <property type="entry name" value="5_nucleotidase/apyrase"/>
</dbReference>
<dbReference type="EMBL" id="MU151067">
    <property type="protein sequence ID" value="KAF9452854.1"/>
    <property type="molecule type" value="Genomic_DNA"/>
</dbReference>
<evidence type="ECO:0000259" key="5">
    <source>
        <dbReference type="Pfam" id="PF02872"/>
    </source>
</evidence>
<accession>A0A9P5XL32</accession>
<gene>
    <name evidence="6" type="ORF">P691DRAFT_149935</name>
</gene>
<proteinExistence type="inferred from homology"/>
<dbReference type="SUPFAM" id="SSF56300">
    <property type="entry name" value="Metallo-dependent phosphatases"/>
    <property type="match status" value="1"/>
</dbReference>
<dbReference type="OrthoDB" id="10252235at2759"/>